<dbReference type="AlphaFoldDB" id="A0A1W1BLD6"/>
<organism evidence="4">
    <name type="scientific">hydrothermal vent metagenome</name>
    <dbReference type="NCBI Taxonomy" id="652676"/>
    <lineage>
        <taxon>unclassified sequences</taxon>
        <taxon>metagenomes</taxon>
        <taxon>ecological metagenomes</taxon>
    </lineage>
</organism>
<dbReference type="SUPFAM" id="SSF55073">
    <property type="entry name" value="Nucleotide cyclase"/>
    <property type="match status" value="1"/>
</dbReference>
<accession>A0A1W1BLD6</accession>
<dbReference type="InterPro" id="IPR001633">
    <property type="entry name" value="EAL_dom"/>
</dbReference>
<keyword evidence="1" id="KW-0812">Transmembrane</keyword>
<keyword evidence="1" id="KW-0472">Membrane</keyword>
<dbReference type="InterPro" id="IPR035919">
    <property type="entry name" value="EAL_sf"/>
</dbReference>
<dbReference type="EMBL" id="FPHD01000025">
    <property type="protein sequence ID" value="SFV54380.1"/>
    <property type="molecule type" value="Genomic_DNA"/>
</dbReference>
<dbReference type="InterPro" id="IPR000160">
    <property type="entry name" value="GGDEF_dom"/>
</dbReference>
<name>A0A1W1BLD6_9ZZZZ</name>
<feature type="transmembrane region" description="Helical" evidence="1">
    <location>
        <begin position="15"/>
        <end position="37"/>
    </location>
</feature>
<dbReference type="PROSITE" id="PS50887">
    <property type="entry name" value="GGDEF"/>
    <property type="match status" value="1"/>
</dbReference>
<dbReference type="PANTHER" id="PTHR33121:SF79">
    <property type="entry name" value="CYCLIC DI-GMP PHOSPHODIESTERASE PDED-RELATED"/>
    <property type="match status" value="1"/>
</dbReference>
<dbReference type="GO" id="GO:0071111">
    <property type="term" value="F:cyclic-guanylate-specific phosphodiesterase activity"/>
    <property type="evidence" value="ECO:0007669"/>
    <property type="project" value="InterPro"/>
</dbReference>
<dbReference type="SMART" id="SM00267">
    <property type="entry name" value="GGDEF"/>
    <property type="match status" value="1"/>
</dbReference>
<dbReference type="InterPro" id="IPR050706">
    <property type="entry name" value="Cyclic-di-GMP_PDE-like"/>
</dbReference>
<keyword evidence="1" id="KW-1133">Transmembrane helix</keyword>
<dbReference type="PROSITE" id="PS50883">
    <property type="entry name" value="EAL"/>
    <property type="match status" value="1"/>
</dbReference>
<evidence type="ECO:0000259" key="3">
    <source>
        <dbReference type="PROSITE" id="PS50887"/>
    </source>
</evidence>
<feature type="transmembrane region" description="Helical" evidence="1">
    <location>
        <begin position="49"/>
        <end position="66"/>
    </location>
</feature>
<evidence type="ECO:0000256" key="1">
    <source>
        <dbReference type="SAM" id="Phobius"/>
    </source>
</evidence>
<protein>
    <submittedName>
        <fullName evidence="4">Diguanylate cyclase/phosphodiesterase (GGDEF &amp; EAL domains) with PAS/PAC sensor(S)</fullName>
    </submittedName>
</protein>
<dbReference type="PANTHER" id="PTHR33121">
    <property type="entry name" value="CYCLIC DI-GMP PHOSPHODIESTERASE PDEF"/>
    <property type="match status" value="1"/>
</dbReference>
<gene>
    <name evidence="4" type="ORF">MNB_SV-8-818</name>
</gene>
<evidence type="ECO:0000313" key="4">
    <source>
        <dbReference type="EMBL" id="SFV54380.1"/>
    </source>
</evidence>
<evidence type="ECO:0000259" key="2">
    <source>
        <dbReference type="PROSITE" id="PS50883"/>
    </source>
</evidence>
<dbReference type="Pfam" id="PF00563">
    <property type="entry name" value="EAL"/>
    <property type="match status" value="1"/>
</dbReference>
<reference evidence="4" key="1">
    <citation type="submission" date="2016-10" db="EMBL/GenBank/DDBJ databases">
        <authorList>
            <person name="de Groot N.N."/>
        </authorList>
    </citation>
    <scope>NUCLEOTIDE SEQUENCE</scope>
</reference>
<dbReference type="Gene3D" id="3.20.20.450">
    <property type="entry name" value="EAL domain"/>
    <property type="match status" value="1"/>
</dbReference>
<dbReference type="InterPro" id="IPR043128">
    <property type="entry name" value="Rev_trsase/Diguanyl_cyclase"/>
</dbReference>
<proteinExistence type="predicted"/>
<feature type="domain" description="EAL" evidence="2">
    <location>
        <begin position="229"/>
        <end position="475"/>
    </location>
</feature>
<feature type="domain" description="GGDEF" evidence="3">
    <location>
        <begin position="95"/>
        <end position="225"/>
    </location>
</feature>
<sequence>MLLSELQERERRFKLALRAGIPLLVLIFLVLYALFFQDENLTLTLGNKFLIAGIVFITIYFIYFLIELSVQETLIDQTTQGFNQKAFIYKLKHYKPKSLVLLTIDNLSTLNEHYSIEQIDLLLYTMVHKLNLVFKQHGLENVFIGRLYGAEFVIALNEENEQIQSIMQKYIAENKIINDIEVDYKFSIVTHTGEDFEKIILQLKDIIAAQGKDTSGSQEANFIKNAEEISQVESNIITALKEEKLLLSFRPLLNTKNNQIDIYEISAKLKSETIGDILPRVYLPVINRLGLGREYDFILFKHIVDLLPLVDETISFTFNLSPFSLRDKTFQDKFFAYLKEKNIDPSRLIIELYERKAHHNLSSYLKTLNSFRSKGIRIAIDNFGSSNASMEYMKHFKFDLVQFDRDYVTKLDDTNTYAMLTSLVKMSKDLHITTVAKWVDNESQKKKLKALGIDYLQGFGIAKPIAEKTLIDKYN</sequence>
<dbReference type="SUPFAM" id="SSF141868">
    <property type="entry name" value="EAL domain-like"/>
    <property type="match status" value="1"/>
</dbReference>
<dbReference type="Gene3D" id="3.30.70.270">
    <property type="match status" value="1"/>
</dbReference>
<dbReference type="InterPro" id="IPR029787">
    <property type="entry name" value="Nucleotide_cyclase"/>
</dbReference>
<dbReference type="CDD" id="cd01948">
    <property type="entry name" value="EAL"/>
    <property type="match status" value="1"/>
</dbReference>
<dbReference type="SMART" id="SM00052">
    <property type="entry name" value="EAL"/>
    <property type="match status" value="1"/>
</dbReference>